<keyword evidence="2" id="KW-1185">Reference proteome</keyword>
<sequence length="109" mass="11963">MCSLNAMLAELGEHGLQNQALWEGAVPGNGGDLDVAGMTRDCAAAWHEVMRLREAGCESQALVSPYVGGWMDPIGSPAWLDRLRRGVARRDAKWVDRLTRSLRDDEPSD</sequence>
<proteinExistence type="predicted"/>
<accession>A0A7X4YA38</accession>
<evidence type="ECO:0000313" key="1">
    <source>
        <dbReference type="EMBL" id="NBC41690.1"/>
    </source>
</evidence>
<organism evidence="1 2">
    <name type="scientific">Corallococcus exiguus</name>
    <dbReference type="NCBI Taxonomy" id="83462"/>
    <lineage>
        <taxon>Bacteria</taxon>
        <taxon>Pseudomonadati</taxon>
        <taxon>Myxococcota</taxon>
        <taxon>Myxococcia</taxon>
        <taxon>Myxococcales</taxon>
        <taxon>Cystobacterineae</taxon>
        <taxon>Myxococcaceae</taxon>
        <taxon>Corallococcus</taxon>
    </lineage>
</organism>
<dbReference type="AlphaFoldDB" id="A0A7X4YA38"/>
<gene>
    <name evidence="1" type="ORF">GTZ93_17940</name>
</gene>
<evidence type="ECO:0000313" key="2">
    <source>
        <dbReference type="Proteomes" id="UP000537825"/>
    </source>
</evidence>
<dbReference type="EMBL" id="JAAAPK010000004">
    <property type="protein sequence ID" value="NBC41690.1"/>
    <property type="molecule type" value="Genomic_DNA"/>
</dbReference>
<dbReference type="Proteomes" id="UP000537825">
    <property type="component" value="Unassembled WGS sequence"/>
</dbReference>
<name>A0A7X4YA38_9BACT</name>
<reference evidence="1 2" key="1">
    <citation type="submission" date="2020-01" db="EMBL/GenBank/DDBJ databases">
        <title>The draft genome sequence of Corallococcus exiguus DSM 14696.</title>
        <authorList>
            <person name="Zhang X."/>
            <person name="Zhu H."/>
        </authorList>
    </citation>
    <scope>NUCLEOTIDE SEQUENCE [LARGE SCALE GENOMIC DNA]</scope>
    <source>
        <strain evidence="1 2">DSM 14696</strain>
    </source>
</reference>
<protein>
    <submittedName>
        <fullName evidence="1">Uncharacterized protein</fullName>
    </submittedName>
</protein>
<comment type="caution">
    <text evidence="1">The sequence shown here is derived from an EMBL/GenBank/DDBJ whole genome shotgun (WGS) entry which is preliminary data.</text>
</comment>